<evidence type="ECO:0000313" key="1">
    <source>
        <dbReference type="EMBL" id="ETN74277.1"/>
    </source>
</evidence>
<reference evidence="2" key="1">
    <citation type="journal article" date="2014" name="Nat. Genet.">
        <title>Genome of the human hookworm Necator americanus.</title>
        <authorList>
            <person name="Tang Y.T."/>
            <person name="Gao X."/>
            <person name="Rosa B.A."/>
            <person name="Abubucker S."/>
            <person name="Hallsworth-Pepin K."/>
            <person name="Martin J."/>
            <person name="Tyagi R."/>
            <person name="Heizer E."/>
            <person name="Zhang X."/>
            <person name="Bhonagiri-Palsikar V."/>
            <person name="Minx P."/>
            <person name="Warren W.C."/>
            <person name="Wang Q."/>
            <person name="Zhan B."/>
            <person name="Hotez P.J."/>
            <person name="Sternberg P.W."/>
            <person name="Dougall A."/>
            <person name="Gaze S.T."/>
            <person name="Mulvenna J."/>
            <person name="Sotillo J."/>
            <person name="Ranganathan S."/>
            <person name="Rabelo E.M."/>
            <person name="Wilson R.K."/>
            <person name="Felgner P.L."/>
            <person name="Bethony J."/>
            <person name="Hawdon J.M."/>
            <person name="Gasser R.B."/>
            <person name="Loukas A."/>
            <person name="Mitreva M."/>
        </authorList>
    </citation>
    <scope>NUCLEOTIDE SEQUENCE [LARGE SCALE GENOMIC DNA]</scope>
</reference>
<sequence length="101" mass="11600">MDTPPFDFVCFRSNTEVDSSQHLLTESYVNKPNQQQKTTKKAKITGAAAFVKYTINLMRQMPYYYPITHKLSVSPSCNAVYGRDIGEEYAVDEYHTTDLLH</sequence>
<evidence type="ECO:0000313" key="2">
    <source>
        <dbReference type="Proteomes" id="UP000053676"/>
    </source>
</evidence>
<protein>
    <submittedName>
        <fullName evidence="1">Uncharacterized protein</fullName>
    </submittedName>
</protein>
<organism evidence="1 2">
    <name type="scientific">Necator americanus</name>
    <name type="common">Human hookworm</name>
    <dbReference type="NCBI Taxonomy" id="51031"/>
    <lineage>
        <taxon>Eukaryota</taxon>
        <taxon>Metazoa</taxon>
        <taxon>Ecdysozoa</taxon>
        <taxon>Nematoda</taxon>
        <taxon>Chromadorea</taxon>
        <taxon>Rhabditida</taxon>
        <taxon>Rhabditina</taxon>
        <taxon>Rhabditomorpha</taxon>
        <taxon>Strongyloidea</taxon>
        <taxon>Ancylostomatidae</taxon>
        <taxon>Bunostominae</taxon>
        <taxon>Necator</taxon>
    </lineage>
</organism>
<proteinExistence type="predicted"/>
<dbReference type="Proteomes" id="UP000053676">
    <property type="component" value="Unassembled WGS sequence"/>
</dbReference>
<dbReference type="AlphaFoldDB" id="W2T002"/>
<keyword evidence="2" id="KW-1185">Reference proteome</keyword>
<dbReference type="EMBL" id="KI660373">
    <property type="protein sequence ID" value="ETN74277.1"/>
    <property type="molecule type" value="Genomic_DNA"/>
</dbReference>
<name>W2T002_NECAM</name>
<dbReference type="KEGG" id="nai:NECAME_13088"/>
<accession>W2T002</accession>
<gene>
    <name evidence="1" type="ORF">NECAME_13088</name>
</gene>